<dbReference type="SMART" id="SM00404">
    <property type="entry name" value="PTPc_motif"/>
    <property type="match status" value="1"/>
</dbReference>
<evidence type="ECO:0000313" key="4">
    <source>
        <dbReference type="EMBL" id="WAR16764.1"/>
    </source>
</evidence>
<feature type="compositionally biased region" description="Polar residues" evidence="1">
    <location>
        <begin position="87"/>
        <end position="99"/>
    </location>
</feature>
<feature type="transmembrane region" description="Helical" evidence="2">
    <location>
        <begin position="436"/>
        <end position="454"/>
    </location>
</feature>
<dbReference type="CDD" id="cd00047">
    <property type="entry name" value="PTPc"/>
    <property type="match status" value="1"/>
</dbReference>
<feature type="compositionally biased region" description="Basic and acidic residues" evidence="1">
    <location>
        <begin position="113"/>
        <end position="128"/>
    </location>
</feature>
<feature type="domain" description="Tyrosine-protein phosphatase" evidence="3">
    <location>
        <begin position="111"/>
        <end position="409"/>
    </location>
</feature>
<dbReference type="PROSITE" id="PS50055">
    <property type="entry name" value="TYR_PHOSPHATASE_PTP"/>
    <property type="match status" value="1"/>
</dbReference>
<feature type="transmembrane region" description="Helical" evidence="2">
    <location>
        <begin position="460"/>
        <end position="479"/>
    </location>
</feature>
<dbReference type="EMBL" id="CP111021">
    <property type="protein sequence ID" value="WAR16764.1"/>
    <property type="molecule type" value="Genomic_DNA"/>
</dbReference>
<name>A0ABY7F6J0_MYAAR</name>
<evidence type="ECO:0000256" key="2">
    <source>
        <dbReference type="SAM" id="Phobius"/>
    </source>
</evidence>
<dbReference type="SMART" id="SM00194">
    <property type="entry name" value="PTPc"/>
    <property type="match status" value="1"/>
</dbReference>
<dbReference type="InterPro" id="IPR003595">
    <property type="entry name" value="Tyr_Pase_cat"/>
</dbReference>
<feature type="region of interest" description="Disordered" evidence="1">
    <location>
        <begin position="303"/>
        <end position="322"/>
    </location>
</feature>
<dbReference type="Proteomes" id="UP001164746">
    <property type="component" value="Chromosome 10"/>
</dbReference>
<organism evidence="4 5">
    <name type="scientific">Mya arenaria</name>
    <name type="common">Soft-shell clam</name>
    <dbReference type="NCBI Taxonomy" id="6604"/>
    <lineage>
        <taxon>Eukaryota</taxon>
        <taxon>Metazoa</taxon>
        <taxon>Spiralia</taxon>
        <taxon>Lophotrochozoa</taxon>
        <taxon>Mollusca</taxon>
        <taxon>Bivalvia</taxon>
        <taxon>Autobranchia</taxon>
        <taxon>Heteroconchia</taxon>
        <taxon>Euheterodonta</taxon>
        <taxon>Imparidentia</taxon>
        <taxon>Neoheterodontei</taxon>
        <taxon>Myida</taxon>
        <taxon>Myoidea</taxon>
        <taxon>Myidae</taxon>
        <taxon>Mya</taxon>
    </lineage>
</organism>
<reference evidence="4" key="1">
    <citation type="submission" date="2022-11" db="EMBL/GenBank/DDBJ databases">
        <title>Centuries of genome instability and evolution in soft-shell clam transmissible cancer (bioRxiv).</title>
        <authorList>
            <person name="Hart S.F.M."/>
            <person name="Yonemitsu M.A."/>
            <person name="Giersch R.M."/>
            <person name="Beal B.F."/>
            <person name="Arriagada G."/>
            <person name="Davis B.W."/>
            <person name="Ostrander E.A."/>
            <person name="Goff S.P."/>
            <person name="Metzger M.J."/>
        </authorList>
    </citation>
    <scope>NUCLEOTIDE SEQUENCE</scope>
    <source>
        <strain evidence="4">MELC-2E11</strain>
        <tissue evidence="4">Siphon/mantle</tissue>
    </source>
</reference>
<feature type="transmembrane region" description="Helical" evidence="2">
    <location>
        <begin position="16"/>
        <end position="40"/>
    </location>
</feature>
<feature type="compositionally biased region" description="Polar residues" evidence="1">
    <location>
        <begin position="58"/>
        <end position="78"/>
    </location>
</feature>
<dbReference type="Gene3D" id="3.90.190.10">
    <property type="entry name" value="Protein tyrosine phosphatase superfamily"/>
    <property type="match status" value="2"/>
</dbReference>
<dbReference type="SUPFAM" id="SSF52799">
    <property type="entry name" value="(Phosphotyrosine protein) phosphatases II"/>
    <property type="match status" value="2"/>
</dbReference>
<dbReference type="InterPro" id="IPR029021">
    <property type="entry name" value="Prot-tyrosine_phosphatase-like"/>
</dbReference>
<dbReference type="Pfam" id="PF00102">
    <property type="entry name" value="Y_phosphatase"/>
    <property type="match status" value="1"/>
</dbReference>
<gene>
    <name evidence="4" type="ORF">MAR_031358</name>
</gene>
<dbReference type="InterPro" id="IPR000242">
    <property type="entry name" value="PTP_cat"/>
</dbReference>
<sequence>MTAVAQKEDGEDKGPMAAIGGGATGGVLVIGVVVTAIVILRLRFGRKNKKSSDRKTVSTDFTTNPHTTINESETSPTYENALRIATPKTNASNQKQQIQAPPCRKDYKRRKKPNTESKPKTEHNLELDDNDSIARDIAIRFEEKGGIYYNNTETVSRDKIRIDTLAKYVGEKQEHEYEEEFEVNDETRVKVRDGESDYINASYIDKPKCEQYWPEPGTSKLYGEVKVTSETEQSFSEFTRRSFILIKGSEKRKLHHLHFTCWPDKDVPDDVTSIIDFRQAVINSASLLHGPLLVHCRTVEPKSDEEHRAVERNKLKDGNRPSADDVGLYFPADNQVLSSGSFTVSSQKEVQPTYTKRTLKFEHSGLTGRMSFEGEASVVNAVRKVRSRRTTAIPCKEQFHFCYDCLLEYVNTHDGNTYCNIQEACSRQKFGFEYRLVFIFVLNYSTITHLNGVSAVNNDFNLSTLVICLFFACCKYFTFNNNQILV</sequence>
<proteinExistence type="predicted"/>
<keyword evidence="2" id="KW-0472">Membrane</keyword>
<protein>
    <submittedName>
        <fullName evidence="4">PTP10-like protein</fullName>
    </submittedName>
</protein>
<dbReference type="InterPro" id="IPR050348">
    <property type="entry name" value="Protein-Tyr_Phosphatase"/>
</dbReference>
<keyword evidence="5" id="KW-1185">Reference proteome</keyword>
<evidence type="ECO:0000256" key="1">
    <source>
        <dbReference type="SAM" id="MobiDB-lite"/>
    </source>
</evidence>
<accession>A0ABY7F6J0</accession>
<feature type="region of interest" description="Disordered" evidence="1">
    <location>
        <begin position="48"/>
        <end position="128"/>
    </location>
</feature>
<keyword evidence="2" id="KW-0812">Transmembrane</keyword>
<keyword evidence="2" id="KW-1133">Transmembrane helix</keyword>
<evidence type="ECO:0000313" key="5">
    <source>
        <dbReference type="Proteomes" id="UP001164746"/>
    </source>
</evidence>
<dbReference type="PANTHER" id="PTHR19134:SF449">
    <property type="entry name" value="TYROSINE-PROTEIN PHOSPHATASE 1"/>
    <property type="match status" value="1"/>
</dbReference>
<dbReference type="PANTHER" id="PTHR19134">
    <property type="entry name" value="RECEPTOR-TYPE TYROSINE-PROTEIN PHOSPHATASE"/>
    <property type="match status" value="1"/>
</dbReference>
<evidence type="ECO:0000259" key="3">
    <source>
        <dbReference type="PROSITE" id="PS50055"/>
    </source>
</evidence>